<reference evidence="2 3" key="1">
    <citation type="submission" date="2014-07" db="EMBL/GenBank/DDBJ databases">
        <title>Draft Genome Sequence of Gephyronic Acid Producer, Cystobacter violaceus Strain Cb vi76.</title>
        <authorList>
            <person name="Stevens D.C."/>
            <person name="Young J."/>
            <person name="Carmichael R."/>
            <person name="Tan J."/>
            <person name="Taylor R.E."/>
        </authorList>
    </citation>
    <scope>NUCLEOTIDE SEQUENCE [LARGE SCALE GENOMIC DNA]</scope>
    <source>
        <strain evidence="2 3">Cb vi76</strain>
    </source>
</reference>
<comment type="caution">
    <text evidence="2">The sequence shown here is derived from an EMBL/GenBank/DDBJ whole genome shotgun (WGS) entry which is preliminary data.</text>
</comment>
<evidence type="ECO:0000256" key="1">
    <source>
        <dbReference type="SAM" id="SignalP"/>
    </source>
</evidence>
<name>A0A084SU01_9BACT</name>
<dbReference type="AlphaFoldDB" id="A0A084SU01"/>
<accession>A0A084SU01</accession>
<dbReference type="Proteomes" id="UP000028547">
    <property type="component" value="Unassembled WGS sequence"/>
</dbReference>
<protein>
    <submittedName>
        <fullName evidence="2">Uncharacterized protein</fullName>
    </submittedName>
</protein>
<feature type="signal peptide" evidence="1">
    <location>
        <begin position="1"/>
        <end position="20"/>
    </location>
</feature>
<dbReference type="RefSeq" id="WP_043396746.1">
    <property type="nucleotide sequence ID" value="NZ_JPMI01000121.1"/>
</dbReference>
<gene>
    <name evidence="2" type="ORF">Q664_18515</name>
</gene>
<sequence>MKTFQHLLLASLLLGPVTHAQEERPAKTEKAAPAPAVTDATLSLLEPASDGCEWAQVNALTSARRVITKLAVECQGASTALSRDGKQGVARFWRGGVSQPVVGKPTFPEKFPSPAFRDRLFLVDLATGNAEELPLPGSGELIEFGFDAKGRLLGLTVQKPTPEQERTGAMEVDGNVIRFGFTGTTSRPLLAHAFAWREGAWTRLDMKASDESSGTGVLPLRKELGERSSRVLDPRFAPREIEDDQLLDQLYALTPEQPDGEWAALVRGGYTLAVWGTPFGEELLATGLLRRVDKGKAVALPSHTFRENDLVSIQSRGPFLLISLADSGGHPRMYRGKKLVWSSENARAVTFWPK</sequence>
<proteinExistence type="predicted"/>
<evidence type="ECO:0000313" key="3">
    <source>
        <dbReference type="Proteomes" id="UP000028547"/>
    </source>
</evidence>
<dbReference type="EMBL" id="JPMI01000121">
    <property type="protein sequence ID" value="KFA91936.1"/>
    <property type="molecule type" value="Genomic_DNA"/>
</dbReference>
<feature type="chain" id="PRO_5001781707" evidence="1">
    <location>
        <begin position="21"/>
        <end position="354"/>
    </location>
</feature>
<keyword evidence="1" id="KW-0732">Signal</keyword>
<organism evidence="2 3">
    <name type="scientific">Archangium violaceum Cb vi76</name>
    <dbReference type="NCBI Taxonomy" id="1406225"/>
    <lineage>
        <taxon>Bacteria</taxon>
        <taxon>Pseudomonadati</taxon>
        <taxon>Myxococcota</taxon>
        <taxon>Myxococcia</taxon>
        <taxon>Myxococcales</taxon>
        <taxon>Cystobacterineae</taxon>
        <taxon>Archangiaceae</taxon>
        <taxon>Archangium</taxon>
    </lineage>
</organism>
<evidence type="ECO:0000313" key="2">
    <source>
        <dbReference type="EMBL" id="KFA91936.1"/>
    </source>
</evidence>